<dbReference type="STRING" id="1618665.UY55_C0002G0188"/>
<dbReference type="Proteomes" id="UP000034224">
    <property type="component" value="Unassembled WGS sequence"/>
</dbReference>
<protein>
    <submittedName>
        <fullName evidence="1">Uncharacterized protein</fullName>
    </submittedName>
</protein>
<proteinExistence type="predicted"/>
<evidence type="ECO:0000313" key="1">
    <source>
        <dbReference type="EMBL" id="KKW15130.1"/>
    </source>
</evidence>
<dbReference type="EMBL" id="LCQK01000002">
    <property type="protein sequence ID" value="KKW15130.1"/>
    <property type="molecule type" value="Genomic_DNA"/>
</dbReference>
<dbReference type="AlphaFoldDB" id="A0A0G1W986"/>
<name>A0A0G1W986_9BACT</name>
<evidence type="ECO:0000313" key="2">
    <source>
        <dbReference type="Proteomes" id="UP000034224"/>
    </source>
</evidence>
<reference evidence="1 2" key="1">
    <citation type="journal article" date="2015" name="Nature">
        <title>rRNA introns, odd ribosomes, and small enigmatic genomes across a large radiation of phyla.</title>
        <authorList>
            <person name="Brown C.T."/>
            <person name="Hug L.A."/>
            <person name="Thomas B.C."/>
            <person name="Sharon I."/>
            <person name="Castelle C.J."/>
            <person name="Singh A."/>
            <person name="Wilkins M.J."/>
            <person name="Williams K.H."/>
            <person name="Banfield J.F."/>
        </authorList>
    </citation>
    <scope>NUCLEOTIDE SEQUENCE [LARGE SCALE GENOMIC DNA]</scope>
</reference>
<comment type="caution">
    <text evidence="1">The sequence shown here is derived from an EMBL/GenBank/DDBJ whole genome shotgun (WGS) entry which is preliminary data.</text>
</comment>
<accession>A0A0G1W986</accession>
<gene>
    <name evidence="1" type="ORF">UY55_C0002G0188</name>
</gene>
<organism evidence="1 2">
    <name type="scientific">Candidatus Jorgensenbacteria bacterium GW2011_GWB1_50_10</name>
    <dbReference type="NCBI Taxonomy" id="1618665"/>
    <lineage>
        <taxon>Bacteria</taxon>
        <taxon>Candidatus Joergenseniibacteriota</taxon>
    </lineage>
</organism>
<sequence>MRKIKAHLIVSGLATGGLILAALNFTSQSLFSDLDQFVLVAESDIHIAQNTQVSSGDIIVNGRLRISENDVINGNIFSDEIRIAEETQINGNATFNKLHLADNSGILGTTSTPVSLPIIKLPSIPNFSAGAENVTVEGEETLGPGDFNIIEVKDGARLTLNPGIYNLNELKLKDGSKLFFSATTVINIRQTLDIKNRVFAVSSTNLDPTALTVNVVSESKVADKSKGKRELKDAQPVTIGEDSFISARLLAPSAKVVFGNRATFIGQAIAKEIQVGEGAVLGRENAFEKESDPEKVVEDQGVKFIVNEIVVLFGEGAAAGDLLTVADLVQGQATGFLPDLGIGKIEVTTQTVDELNSLIDLIKSSNNPLIEEVIPNALIL</sequence>